<evidence type="ECO:0000313" key="3">
    <source>
        <dbReference type="Proteomes" id="UP000000763"/>
    </source>
</evidence>
<accession>Q651Y6</accession>
<gene>
    <name evidence="2" type="primary">P0556A05.18</name>
</gene>
<dbReference type="AlphaFoldDB" id="Q651Y6"/>
<protein>
    <submittedName>
        <fullName evidence="2">Uncharacterized protein</fullName>
    </submittedName>
</protein>
<dbReference type="EMBL" id="AP005759">
    <property type="protein sequence ID" value="BAD46381.1"/>
    <property type="molecule type" value="Genomic_DNA"/>
</dbReference>
<reference evidence="3" key="1">
    <citation type="journal article" date="2005" name="Nature">
        <title>The map-based sequence of the rice genome.</title>
        <authorList>
            <consortium name="International rice genome sequencing project (IRGSP)"/>
            <person name="Matsumoto T."/>
            <person name="Wu J."/>
            <person name="Kanamori H."/>
            <person name="Katayose Y."/>
            <person name="Fujisawa M."/>
            <person name="Namiki N."/>
            <person name="Mizuno H."/>
            <person name="Yamamoto K."/>
            <person name="Antonio B.A."/>
            <person name="Baba T."/>
            <person name="Sakata K."/>
            <person name="Nagamura Y."/>
            <person name="Aoki H."/>
            <person name="Arikawa K."/>
            <person name="Arita K."/>
            <person name="Bito T."/>
            <person name="Chiden Y."/>
            <person name="Fujitsuka N."/>
            <person name="Fukunaka R."/>
            <person name="Hamada M."/>
            <person name="Harada C."/>
            <person name="Hayashi A."/>
            <person name="Hijishita S."/>
            <person name="Honda M."/>
            <person name="Hosokawa S."/>
            <person name="Ichikawa Y."/>
            <person name="Idonuma A."/>
            <person name="Iijima M."/>
            <person name="Ikeda M."/>
            <person name="Ikeno M."/>
            <person name="Ito K."/>
            <person name="Ito S."/>
            <person name="Ito T."/>
            <person name="Ito Y."/>
            <person name="Ito Y."/>
            <person name="Iwabuchi A."/>
            <person name="Kamiya K."/>
            <person name="Karasawa W."/>
            <person name="Kurita K."/>
            <person name="Katagiri S."/>
            <person name="Kikuta A."/>
            <person name="Kobayashi H."/>
            <person name="Kobayashi N."/>
            <person name="Machita K."/>
            <person name="Maehara T."/>
            <person name="Masukawa M."/>
            <person name="Mizubayashi T."/>
            <person name="Mukai Y."/>
            <person name="Nagasaki H."/>
            <person name="Nagata Y."/>
            <person name="Naito S."/>
            <person name="Nakashima M."/>
            <person name="Nakama Y."/>
            <person name="Nakamichi Y."/>
            <person name="Nakamura M."/>
            <person name="Meguro A."/>
            <person name="Negishi M."/>
            <person name="Ohta I."/>
            <person name="Ohta T."/>
            <person name="Okamoto M."/>
            <person name="Ono N."/>
            <person name="Saji S."/>
            <person name="Sakaguchi M."/>
            <person name="Sakai K."/>
            <person name="Shibata M."/>
            <person name="Shimokawa T."/>
            <person name="Song J."/>
            <person name="Takazaki Y."/>
            <person name="Terasawa K."/>
            <person name="Tsugane M."/>
            <person name="Tsuji K."/>
            <person name="Ueda S."/>
            <person name="Waki K."/>
            <person name="Yamagata H."/>
            <person name="Yamamoto M."/>
            <person name="Yamamoto S."/>
            <person name="Yamane H."/>
            <person name="Yoshiki S."/>
            <person name="Yoshihara R."/>
            <person name="Yukawa K."/>
            <person name="Zhong H."/>
            <person name="Yano M."/>
            <person name="Yuan Q."/>
            <person name="Ouyang S."/>
            <person name="Liu J."/>
            <person name="Jones K.M."/>
            <person name="Gansberger K."/>
            <person name="Moffat K."/>
            <person name="Hill J."/>
            <person name="Bera J."/>
            <person name="Fadrosh D."/>
            <person name="Jin S."/>
            <person name="Johri S."/>
            <person name="Kim M."/>
            <person name="Overton L."/>
            <person name="Reardon M."/>
            <person name="Tsitrin T."/>
            <person name="Vuong H."/>
            <person name="Weaver B."/>
            <person name="Ciecko A."/>
            <person name="Tallon L."/>
            <person name="Jackson J."/>
            <person name="Pai G."/>
            <person name="Aken S.V."/>
            <person name="Utterback T."/>
            <person name="Reidmuller S."/>
            <person name="Feldblyum T."/>
            <person name="Hsiao J."/>
            <person name="Zismann V."/>
            <person name="Iobst S."/>
            <person name="de Vazeille A.R."/>
            <person name="Buell C.R."/>
            <person name="Ying K."/>
            <person name="Li Y."/>
            <person name="Lu T."/>
            <person name="Huang Y."/>
            <person name="Zhao Q."/>
            <person name="Feng Q."/>
            <person name="Zhang L."/>
            <person name="Zhu J."/>
            <person name="Weng Q."/>
            <person name="Mu J."/>
            <person name="Lu Y."/>
            <person name="Fan D."/>
            <person name="Liu Y."/>
            <person name="Guan J."/>
            <person name="Zhang Y."/>
            <person name="Yu S."/>
            <person name="Liu X."/>
            <person name="Zhang Y."/>
            <person name="Hong G."/>
            <person name="Han B."/>
            <person name="Choisne N."/>
            <person name="Demange N."/>
            <person name="Orjeda G."/>
            <person name="Samain S."/>
            <person name="Cattolico L."/>
            <person name="Pelletier E."/>
            <person name="Couloux A."/>
            <person name="Segurens B."/>
            <person name="Wincker P."/>
            <person name="D'Hont A."/>
            <person name="Scarpelli C."/>
            <person name="Weissenbach J."/>
            <person name="Salanoubat M."/>
            <person name="Quetier F."/>
            <person name="Yu Y."/>
            <person name="Kim H.R."/>
            <person name="Rambo T."/>
            <person name="Currie J."/>
            <person name="Collura K."/>
            <person name="Luo M."/>
            <person name="Yang T."/>
            <person name="Ammiraju J.S.S."/>
            <person name="Engler F."/>
            <person name="Soderlund C."/>
            <person name="Wing R.A."/>
            <person name="Palmer L.E."/>
            <person name="de la Bastide M."/>
            <person name="Spiegel L."/>
            <person name="Nascimento L."/>
            <person name="Zutavern T."/>
            <person name="O'Shaughnessy A."/>
            <person name="Dike S."/>
            <person name="Dedhia N."/>
            <person name="Preston R."/>
            <person name="Balija V."/>
            <person name="McCombie W.R."/>
            <person name="Chow T."/>
            <person name="Chen H."/>
            <person name="Chung M."/>
            <person name="Chen C."/>
            <person name="Shaw J."/>
            <person name="Wu H."/>
            <person name="Hsiao K."/>
            <person name="Chao Y."/>
            <person name="Chu M."/>
            <person name="Cheng C."/>
            <person name="Hour A."/>
            <person name="Lee P."/>
            <person name="Lin S."/>
            <person name="Lin Y."/>
            <person name="Liou J."/>
            <person name="Liu S."/>
            <person name="Hsing Y."/>
            <person name="Raghuvanshi S."/>
            <person name="Mohanty A."/>
            <person name="Bharti A.K."/>
            <person name="Gaur A."/>
            <person name="Gupta V."/>
            <person name="Kumar D."/>
            <person name="Ravi V."/>
            <person name="Vij S."/>
            <person name="Kapur A."/>
            <person name="Khurana P."/>
            <person name="Khurana P."/>
            <person name="Khurana J.P."/>
            <person name="Tyagi A.K."/>
            <person name="Gaikwad K."/>
            <person name="Singh A."/>
            <person name="Dalal V."/>
            <person name="Srivastava S."/>
            <person name="Dixit A."/>
            <person name="Pal A.K."/>
            <person name="Ghazi I.A."/>
            <person name="Yadav M."/>
            <person name="Pandit A."/>
            <person name="Bhargava A."/>
            <person name="Sureshbabu K."/>
            <person name="Batra K."/>
            <person name="Sharma T.R."/>
            <person name="Mohapatra T."/>
            <person name="Singh N.K."/>
            <person name="Messing J."/>
            <person name="Nelson A.B."/>
            <person name="Fuks G."/>
            <person name="Kavchok S."/>
            <person name="Keizer G."/>
            <person name="Linton E."/>
            <person name="Llaca V."/>
            <person name="Song R."/>
            <person name="Tanyolac B."/>
            <person name="Young S."/>
            <person name="Ho-Il K."/>
            <person name="Hahn J.H."/>
            <person name="Sangsakoo G."/>
            <person name="Vanavichit A."/>
            <person name="de Mattos Luiz.A.T."/>
            <person name="Zimmer P.D."/>
            <person name="Malone G."/>
            <person name="Dellagostin O."/>
            <person name="de Oliveira A.C."/>
            <person name="Bevan M."/>
            <person name="Bancroft I."/>
            <person name="Minx P."/>
            <person name="Cordum H."/>
            <person name="Wilson R."/>
            <person name="Cheng Z."/>
            <person name="Jin W."/>
            <person name="Jiang J."/>
            <person name="Leong S.A."/>
            <person name="Iwama H."/>
            <person name="Gojobori T."/>
            <person name="Itoh T."/>
            <person name="Niimura Y."/>
            <person name="Fujii Y."/>
            <person name="Habara T."/>
            <person name="Sakai H."/>
            <person name="Sato Y."/>
            <person name="Wilson G."/>
            <person name="Kumar K."/>
            <person name="McCouch S."/>
            <person name="Juretic N."/>
            <person name="Hoen D."/>
            <person name="Wright S."/>
            <person name="Bruskiewich R."/>
            <person name="Bureau T."/>
            <person name="Miyao A."/>
            <person name="Hirochika H."/>
            <person name="Nishikawa T."/>
            <person name="Kadowaki K."/>
            <person name="Sugiura M."/>
            <person name="Burr B."/>
            <person name="Sasaki T."/>
        </authorList>
    </citation>
    <scope>NUCLEOTIDE SEQUENCE [LARGE SCALE GENOMIC DNA]</scope>
    <source>
        <strain evidence="3">cv. Nipponbare</strain>
    </source>
</reference>
<dbReference type="Proteomes" id="UP000000763">
    <property type="component" value="Chromosome 9"/>
</dbReference>
<evidence type="ECO:0000313" key="2">
    <source>
        <dbReference type="EMBL" id="BAD46381.1"/>
    </source>
</evidence>
<feature type="region of interest" description="Disordered" evidence="1">
    <location>
        <begin position="99"/>
        <end position="127"/>
    </location>
</feature>
<sequence>MEGGWYTSHSPSSVGGLCRVGRVLQTYRLVFNRSATLVGYRCSTAAAAALWRRARGIPASRLAATHRARRRVGGGASRSFGPMHLPNLPLTTWLKSFRPVGAQPSDAGSGGGGDARGCVQTSGLHRG</sequence>
<proteinExistence type="predicted"/>
<reference evidence="3" key="2">
    <citation type="journal article" date="2008" name="Nucleic Acids Res.">
        <title>The rice annotation project database (RAP-DB): 2008 update.</title>
        <authorList>
            <consortium name="The rice annotation project (RAP)"/>
        </authorList>
    </citation>
    <scope>GENOME REANNOTATION</scope>
    <source>
        <strain evidence="3">cv. Nipponbare</strain>
    </source>
</reference>
<organism evidence="2 3">
    <name type="scientific">Oryza sativa subsp. japonica</name>
    <name type="common">Rice</name>
    <dbReference type="NCBI Taxonomy" id="39947"/>
    <lineage>
        <taxon>Eukaryota</taxon>
        <taxon>Viridiplantae</taxon>
        <taxon>Streptophyta</taxon>
        <taxon>Embryophyta</taxon>
        <taxon>Tracheophyta</taxon>
        <taxon>Spermatophyta</taxon>
        <taxon>Magnoliopsida</taxon>
        <taxon>Liliopsida</taxon>
        <taxon>Poales</taxon>
        <taxon>Poaceae</taxon>
        <taxon>BOP clade</taxon>
        <taxon>Oryzoideae</taxon>
        <taxon>Oryzeae</taxon>
        <taxon>Oryzinae</taxon>
        <taxon>Oryza</taxon>
        <taxon>Oryza sativa</taxon>
    </lineage>
</organism>
<evidence type="ECO:0000256" key="1">
    <source>
        <dbReference type="SAM" id="MobiDB-lite"/>
    </source>
</evidence>
<name>Q651Y6_ORYSJ</name>